<feature type="transmembrane region" description="Helical" evidence="4">
    <location>
        <begin position="333"/>
        <end position="356"/>
    </location>
</feature>
<feature type="transmembrane region" description="Helical" evidence="4">
    <location>
        <begin position="118"/>
        <end position="138"/>
    </location>
</feature>
<keyword evidence="3 4" id="KW-0472">Membrane</keyword>
<protein>
    <recommendedName>
        <fullName evidence="5">Major facilitator superfamily (MFS) profile domain-containing protein</fullName>
    </recommendedName>
</protein>
<feature type="transmembrane region" description="Helical" evidence="4">
    <location>
        <begin position="418"/>
        <end position="440"/>
    </location>
</feature>
<dbReference type="InterPro" id="IPR036259">
    <property type="entry name" value="MFS_trans_sf"/>
</dbReference>
<reference evidence="6" key="1">
    <citation type="submission" date="2020-02" db="EMBL/GenBank/DDBJ databases">
        <authorList>
            <person name="Meier V. D."/>
        </authorList>
    </citation>
    <scope>NUCLEOTIDE SEQUENCE</scope>
    <source>
        <strain evidence="6">AVDCRST_MAG18</strain>
    </source>
</reference>
<evidence type="ECO:0000256" key="3">
    <source>
        <dbReference type="ARBA" id="ARBA00023136"/>
    </source>
</evidence>
<feature type="transmembrane region" description="Helical" evidence="4">
    <location>
        <begin position="266"/>
        <end position="288"/>
    </location>
</feature>
<name>A0A6J4VQT1_9BACT</name>
<dbReference type="GO" id="GO:0022857">
    <property type="term" value="F:transmembrane transporter activity"/>
    <property type="evidence" value="ECO:0007669"/>
    <property type="project" value="InterPro"/>
</dbReference>
<evidence type="ECO:0000256" key="1">
    <source>
        <dbReference type="ARBA" id="ARBA00022692"/>
    </source>
</evidence>
<accession>A0A6J4VQT1</accession>
<feature type="transmembrane region" description="Helical" evidence="4">
    <location>
        <begin position="144"/>
        <end position="172"/>
    </location>
</feature>
<dbReference type="PANTHER" id="PTHR23520:SF5">
    <property type="entry name" value="TRANSPORTER, PUTATIVE (AFU_ORTHOLOGUE AFUA_3G04000)-RELATED"/>
    <property type="match status" value="1"/>
</dbReference>
<dbReference type="InterPro" id="IPR020846">
    <property type="entry name" value="MFS_dom"/>
</dbReference>
<dbReference type="Pfam" id="PF07690">
    <property type="entry name" value="MFS_1"/>
    <property type="match status" value="1"/>
</dbReference>
<proteinExistence type="predicted"/>
<evidence type="ECO:0000259" key="5">
    <source>
        <dbReference type="PROSITE" id="PS50850"/>
    </source>
</evidence>
<dbReference type="Gene3D" id="1.20.1250.20">
    <property type="entry name" value="MFS general substrate transporter like domains"/>
    <property type="match status" value="1"/>
</dbReference>
<feature type="transmembrane region" description="Helical" evidence="4">
    <location>
        <begin position="58"/>
        <end position="81"/>
    </location>
</feature>
<dbReference type="PROSITE" id="PS50850">
    <property type="entry name" value="MFS"/>
    <property type="match status" value="1"/>
</dbReference>
<gene>
    <name evidence="6" type="ORF">AVDCRST_MAG18-3754</name>
</gene>
<evidence type="ECO:0000256" key="4">
    <source>
        <dbReference type="SAM" id="Phobius"/>
    </source>
</evidence>
<sequence length="449" mass="46957">MVVRTAGAKQARCGRARREWVRGMVETTLEGQRTQAGPVEEPERRGPRFGFGATANTLLGYTLVKGLQMTLHNLIFPLYAYSLGYDLATIGRLNATGALMVLVASVPLGMLADRVGRARLLAISGILLPISLLGVGLARSLPALIFWMLVQNAIAVIYWSATSPLLIGAVTPEQRVRAFSINSFFLWGVGALGSAIGGGVAASAAGILGVSSDDTAALRVALVFNALLTLVGGLPLWRIRNLESAGDRSAGRAPLRLADLRLFGRLLIPDALQACGSGAIIGFLPLFFTLRFGVEPGPLGAIFTITGVLGGVAALSAPIIARHFGNIGAIGGLMGGIAVCIALLVAMPFLVGAVIFEALRAGLRGTIDPIYTPYAISRVAPERRGTLAGLYNVTYATGFSLGPLISGWVQVNYGFGPAFIMSASAYILAALAMFTLWRGLPDEAPAARA</sequence>
<organism evidence="6">
    <name type="scientific">uncultured Thermomicrobiales bacterium</name>
    <dbReference type="NCBI Taxonomy" id="1645740"/>
    <lineage>
        <taxon>Bacteria</taxon>
        <taxon>Pseudomonadati</taxon>
        <taxon>Thermomicrobiota</taxon>
        <taxon>Thermomicrobia</taxon>
        <taxon>Thermomicrobiales</taxon>
        <taxon>environmental samples</taxon>
    </lineage>
</organism>
<dbReference type="EMBL" id="CADCWN010000295">
    <property type="protein sequence ID" value="CAA9585370.1"/>
    <property type="molecule type" value="Genomic_DNA"/>
</dbReference>
<feature type="transmembrane region" description="Helical" evidence="4">
    <location>
        <begin position="93"/>
        <end position="111"/>
    </location>
</feature>
<feature type="transmembrane region" description="Helical" evidence="4">
    <location>
        <begin position="216"/>
        <end position="237"/>
    </location>
</feature>
<dbReference type="AlphaFoldDB" id="A0A6J4VQT1"/>
<feature type="transmembrane region" description="Helical" evidence="4">
    <location>
        <begin position="300"/>
        <end position="321"/>
    </location>
</feature>
<dbReference type="PANTHER" id="PTHR23520">
    <property type="entry name" value="TRANSPORTER, PUTATIVE (AFU_ORTHOLOGUE AFUA_3G04000)-RELATED"/>
    <property type="match status" value="1"/>
</dbReference>
<dbReference type="InterPro" id="IPR011701">
    <property type="entry name" value="MFS"/>
</dbReference>
<keyword evidence="2 4" id="KW-1133">Transmembrane helix</keyword>
<evidence type="ECO:0000256" key="2">
    <source>
        <dbReference type="ARBA" id="ARBA00022989"/>
    </source>
</evidence>
<feature type="transmembrane region" description="Helical" evidence="4">
    <location>
        <begin position="184"/>
        <end position="210"/>
    </location>
</feature>
<keyword evidence="1 4" id="KW-0812">Transmembrane</keyword>
<evidence type="ECO:0000313" key="6">
    <source>
        <dbReference type="EMBL" id="CAA9585370.1"/>
    </source>
</evidence>
<feature type="domain" description="Major facilitator superfamily (MFS) profile" evidence="5">
    <location>
        <begin position="54"/>
        <end position="441"/>
    </location>
</feature>
<dbReference type="SUPFAM" id="SSF103473">
    <property type="entry name" value="MFS general substrate transporter"/>
    <property type="match status" value="1"/>
</dbReference>